<dbReference type="Gene3D" id="2.60.120.200">
    <property type="match status" value="1"/>
</dbReference>
<evidence type="ECO:0000313" key="3">
    <source>
        <dbReference type="Proteomes" id="UP001501523"/>
    </source>
</evidence>
<evidence type="ECO:0000256" key="1">
    <source>
        <dbReference type="SAM" id="SignalP"/>
    </source>
</evidence>
<feature type="signal peptide" evidence="1">
    <location>
        <begin position="1"/>
        <end position="26"/>
    </location>
</feature>
<protein>
    <submittedName>
        <fullName evidence="2">Uncharacterized protein</fullName>
    </submittedName>
</protein>
<organism evidence="2 3">
    <name type="scientific">Dokdonella soli</name>
    <dbReference type="NCBI Taxonomy" id="529810"/>
    <lineage>
        <taxon>Bacteria</taxon>
        <taxon>Pseudomonadati</taxon>
        <taxon>Pseudomonadota</taxon>
        <taxon>Gammaproteobacteria</taxon>
        <taxon>Lysobacterales</taxon>
        <taxon>Rhodanobacteraceae</taxon>
        <taxon>Dokdonella</taxon>
    </lineage>
</organism>
<keyword evidence="1" id="KW-0732">Signal</keyword>
<dbReference type="EMBL" id="BAAAEU010000020">
    <property type="protein sequence ID" value="GAA0718190.1"/>
    <property type="molecule type" value="Genomic_DNA"/>
</dbReference>
<accession>A0ABN1IP33</accession>
<proteinExistence type="predicted"/>
<dbReference type="Proteomes" id="UP001501523">
    <property type="component" value="Unassembled WGS sequence"/>
</dbReference>
<reference evidence="2 3" key="1">
    <citation type="journal article" date="2019" name="Int. J. Syst. Evol. Microbiol.">
        <title>The Global Catalogue of Microorganisms (GCM) 10K type strain sequencing project: providing services to taxonomists for standard genome sequencing and annotation.</title>
        <authorList>
            <consortium name="The Broad Institute Genomics Platform"/>
            <consortium name="The Broad Institute Genome Sequencing Center for Infectious Disease"/>
            <person name="Wu L."/>
            <person name="Ma J."/>
        </authorList>
    </citation>
    <scope>NUCLEOTIDE SEQUENCE [LARGE SCALE GENOMIC DNA]</scope>
    <source>
        <strain evidence="2 3">JCM 15421</strain>
    </source>
</reference>
<feature type="chain" id="PRO_5046608357" evidence="1">
    <location>
        <begin position="27"/>
        <end position="978"/>
    </location>
</feature>
<keyword evidence="3" id="KW-1185">Reference proteome</keyword>
<gene>
    <name evidence="2" type="ORF">GCM10009105_25670</name>
</gene>
<sequence>MRNPKIYAMALAIAAACGMFTSLLSAQSLEPSTENLQFPANVMPDTVEHEALMATPSASSGSCGVERWSVKTGTDPDAGLVNLNSPVIQTISYLRSQPAPATLPANSRVQPTESTLFVIDATLTEYKLENDSDYHLVVRDASGNTMITEIPDPACVGTGSPFASYITTARQQFDAKYTTTTSFQTANIPVQITGVGFFDFQHGQTGVAPNGIELHPILDIRFNPGSGTPDFALSAAPASVSVTQGSNGTSTLTVTPSGGFTGSVNLSASGLPSGVTAAFSPASTTGTSTLTLTAAATATTGPATVTVTGVSGSLSHTTTINLTVVASGGGGGGQTAVYNAALKVPECATTGSSCDSGPTLLLGRGTMSGGVEPNQPNTINNSCADGTSGTFHSDESNDRIAIASTDGGPLTAGKTAKVTATVWAYDSTSDALDLYSAADANNPTWVFLNTITPSAAGAQALSTTFTLPSGGLQAVRAHFRYQGSASSCSTGSYDESDDLVFAVAAGTPTPDFSVAASPSSLSVNQGASGTSTLTVGSLNGFSAATTFSVSGLPTGVTASFSTNPVTPASGGNATSTLTLAASSTATVGAATVTVTATSGSISHTATVGLTVNAVTRPDYSLSASPASVSATQGGSTSSTISVAPVGGFSGSVNLSASGLPSGVTAAFNPAITAGTSVLTLTAGAAATTGPATVTVTGTSGSLSHTTTISLTVNATTPPDYSLSASPASVSVTQGASGNSTISVAPVGGFSGSVSLSASGLPSGVTAAFSPANTTGTSTLTLTASSTATTGTATVTVTGTSGTLSHTATISLTVNAGGGTPQQLFGNTGFESGVATPWSISSGALCSNSSCSGETAHTGTWFAWLDGYGSAHTDTLSQQVALPAGKTTATLAFWLHIDTAETSTTTAYDKLTVQVLNSSGTVLKTLATYSNLNANTGYAQRTLDVSTYIGQTVTIKFTGTEDSQLQTSFVLDDLTLTVQ</sequence>
<name>A0ABN1IP33_9GAMM</name>
<evidence type="ECO:0000313" key="2">
    <source>
        <dbReference type="EMBL" id="GAA0718190.1"/>
    </source>
</evidence>
<dbReference type="PROSITE" id="PS51257">
    <property type="entry name" value="PROKAR_LIPOPROTEIN"/>
    <property type="match status" value="1"/>
</dbReference>
<comment type="caution">
    <text evidence="2">The sequence shown here is derived from an EMBL/GenBank/DDBJ whole genome shotgun (WGS) entry which is preliminary data.</text>
</comment>
<dbReference type="RefSeq" id="WP_343791739.1">
    <property type="nucleotide sequence ID" value="NZ_BAAAEU010000020.1"/>
</dbReference>